<dbReference type="Gene3D" id="3.30.450.40">
    <property type="match status" value="1"/>
</dbReference>
<accession>A0A7W9A514</accession>
<dbReference type="AlphaFoldDB" id="A0A7W9A514"/>
<dbReference type="InterPro" id="IPR029016">
    <property type="entry name" value="GAF-like_dom_sf"/>
</dbReference>
<dbReference type="Pfam" id="PF04340">
    <property type="entry name" value="DUF484"/>
    <property type="match status" value="1"/>
</dbReference>
<evidence type="ECO:0008006" key="3">
    <source>
        <dbReference type="Google" id="ProtNLM"/>
    </source>
</evidence>
<dbReference type="EMBL" id="JACIJB010000009">
    <property type="protein sequence ID" value="MBB5661320.1"/>
    <property type="molecule type" value="Genomic_DNA"/>
</dbReference>
<comment type="caution">
    <text evidence="1">The sequence shown here is derived from an EMBL/GenBank/DDBJ whole genome shotgun (WGS) entry which is preliminary data.</text>
</comment>
<organism evidence="1 2">
    <name type="scientific">Brevundimonas halotolerans</name>
    <dbReference type="NCBI Taxonomy" id="69670"/>
    <lineage>
        <taxon>Bacteria</taxon>
        <taxon>Pseudomonadati</taxon>
        <taxon>Pseudomonadota</taxon>
        <taxon>Alphaproteobacteria</taxon>
        <taxon>Caulobacterales</taxon>
        <taxon>Caulobacteraceae</taxon>
        <taxon>Brevundimonas</taxon>
    </lineage>
</organism>
<evidence type="ECO:0000313" key="1">
    <source>
        <dbReference type="EMBL" id="MBB5661320.1"/>
    </source>
</evidence>
<sequence>MTETADLFHDDPADEGPRWPEVRAWLQSHAATLVEDRALLQELGLRPHGPNVVDFGAAALSRVEAVAAREAGARKAIEGVARANFAAQAQTHVAVLDLMEARNPSDLARRLDAAAQARFGLAGASIVLEKPGGIPFGWRALDPGGVDGLLGRNGLHRLGTGGQGLGLFGAAEDEVRSVALVRMAPHVGPNGTTRPALCAFGSPDPEGFTPEMGCELAAFLTRVIERMAERWPILS</sequence>
<dbReference type="RefSeq" id="WP_241153277.1">
    <property type="nucleotide sequence ID" value="NZ_JACIJB010000009.1"/>
</dbReference>
<protein>
    <recommendedName>
        <fullName evidence="3">DUF484 family protein</fullName>
    </recommendedName>
</protein>
<reference evidence="1 2" key="1">
    <citation type="submission" date="2020-08" db="EMBL/GenBank/DDBJ databases">
        <title>Genomic Encyclopedia of Type Strains, Phase IV (KMG-IV): sequencing the most valuable type-strain genomes for metagenomic binning, comparative biology and taxonomic classification.</title>
        <authorList>
            <person name="Goeker M."/>
        </authorList>
    </citation>
    <scope>NUCLEOTIDE SEQUENCE [LARGE SCALE GENOMIC DNA]</scope>
    <source>
        <strain evidence="1 2">DSM 24448</strain>
    </source>
</reference>
<proteinExistence type="predicted"/>
<dbReference type="Proteomes" id="UP000548978">
    <property type="component" value="Unassembled WGS sequence"/>
</dbReference>
<gene>
    <name evidence="1" type="ORF">FHS65_002080</name>
</gene>
<keyword evidence="2" id="KW-1185">Reference proteome</keyword>
<evidence type="ECO:0000313" key="2">
    <source>
        <dbReference type="Proteomes" id="UP000548978"/>
    </source>
</evidence>
<dbReference type="InterPro" id="IPR007435">
    <property type="entry name" value="DUF484"/>
</dbReference>
<name>A0A7W9A514_9CAUL</name>